<dbReference type="EMBL" id="SRRO01000001">
    <property type="protein sequence ID" value="TGN63045.1"/>
    <property type="molecule type" value="Genomic_DNA"/>
</dbReference>
<evidence type="ECO:0000313" key="2">
    <source>
        <dbReference type="EMBL" id="TGN63045.1"/>
    </source>
</evidence>
<dbReference type="AlphaFoldDB" id="A0A4Z1CC19"/>
<accession>A0A4Z1CC19</accession>
<dbReference type="InterPro" id="IPR048708">
    <property type="entry name" value="VapB45-like_HTH"/>
</dbReference>
<organism evidence="2 3">
    <name type="scientific">Nocardioides eburneiflavus</name>
    <dbReference type="NCBI Taxonomy" id="2518372"/>
    <lineage>
        <taxon>Bacteria</taxon>
        <taxon>Bacillati</taxon>
        <taxon>Actinomycetota</taxon>
        <taxon>Actinomycetes</taxon>
        <taxon>Propionibacteriales</taxon>
        <taxon>Nocardioidaceae</taxon>
        <taxon>Nocardioides</taxon>
    </lineage>
</organism>
<dbReference type="OrthoDB" id="3699668at2"/>
<reference evidence="2 3" key="1">
    <citation type="submission" date="2019-04" db="EMBL/GenBank/DDBJ databases">
        <title>Three New Species of Nocardioides, Nocardioides euryhalodurans sp. nov., Nocardioides seonyuensis sp. nov. and Nocardioides eburneoflavus sp. nov. Isolated from Soil.</title>
        <authorList>
            <person name="Roh S.G."/>
            <person name="Lee C."/>
            <person name="Kim M.-K."/>
            <person name="Kim S.B."/>
        </authorList>
    </citation>
    <scope>NUCLEOTIDE SEQUENCE [LARGE SCALE GENOMIC DNA]</scope>
    <source>
        <strain evidence="2 3">MMS17-SY213</strain>
    </source>
</reference>
<protein>
    <recommendedName>
        <fullName evidence="1">Putative antitoxin VapB45-like DNA-binding HTH domain-containing protein</fullName>
    </recommendedName>
</protein>
<sequence length="127" mass="14114">MGLLFGRPRDVGRSRVAIDIYTAPLLAAREAARHMWMPEGTLDNWVAASRSGEPLVHAVTPERRRWPRVPFVGIIEAYVLRALRDLGMSLADIKKAAAIVRAEFDDPYALASKRIATDGVTVFVRLC</sequence>
<dbReference type="Proteomes" id="UP000297496">
    <property type="component" value="Unassembled WGS sequence"/>
</dbReference>
<dbReference type="Pfam" id="PF21321">
    <property type="entry name" value="HTH_66"/>
    <property type="match status" value="1"/>
</dbReference>
<proteinExistence type="predicted"/>
<feature type="domain" description="Putative antitoxin VapB45-like DNA-binding HTH" evidence="1">
    <location>
        <begin position="24"/>
        <end position="96"/>
    </location>
</feature>
<keyword evidence="3" id="KW-1185">Reference proteome</keyword>
<evidence type="ECO:0000259" key="1">
    <source>
        <dbReference type="Pfam" id="PF21321"/>
    </source>
</evidence>
<name>A0A4Z1CC19_9ACTN</name>
<evidence type="ECO:0000313" key="3">
    <source>
        <dbReference type="Proteomes" id="UP000297496"/>
    </source>
</evidence>
<gene>
    <name evidence="2" type="ORF">EXE59_03105</name>
</gene>
<comment type="caution">
    <text evidence="2">The sequence shown here is derived from an EMBL/GenBank/DDBJ whole genome shotgun (WGS) entry which is preliminary data.</text>
</comment>